<dbReference type="GO" id="GO:0016020">
    <property type="term" value="C:membrane"/>
    <property type="evidence" value="ECO:0007669"/>
    <property type="project" value="TreeGrafter"/>
</dbReference>
<dbReference type="InterPro" id="IPR000073">
    <property type="entry name" value="AB_hydrolase_1"/>
</dbReference>
<evidence type="ECO:0000256" key="1">
    <source>
        <dbReference type="ARBA" id="ARBA00022801"/>
    </source>
</evidence>
<evidence type="ECO:0000313" key="4">
    <source>
        <dbReference type="Proteomes" id="UP000251313"/>
    </source>
</evidence>
<name>A0AB38G127_9ENTR</name>
<organism evidence="3 4">
    <name type="scientific">Yokenella regensburgei</name>
    <dbReference type="NCBI Taxonomy" id="158877"/>
    <lineage>
        <taxon>Bacteria</taxon>
        <taxon>Pseudomonadati</taxon>
        <taxon>Pseudomonadota</taxon>
        <taxon>Gammaproteobacteria</taxon>
        <taxon>Enterobacterales</taxon>
        <taxon>Enterobacteriaceae</taxon>
        <taxon>Yokenella</taxon>
    </lineage>
</organism>
<dbReference type="PRINTS" id="PR00412">
    <property type="entry name" value="EPOXHYDRLASE"/>
</dbReference>
<feature type="domain" description="AB hydrolase-1" evidence="2">
    <location>
        <begin position="12"/>
        <end position="234"/>
    </location>
</feature>
<dbReference type="SUPFAM" id="SSF53474">
    <property type="entry name" value="alpha/beta-Hydrolases"/>
    <property type="match status" value="1"/>
</dbReference>
<evidence type="ECO:0000259" key="2">
    <source>
        <dbReference type="Pfam" id="PF00561"/>
    </source>
</evidence>
<sequence length="256" mass="27732">MTAFREQGEGTPVMLLHGISSGASSWHKQMVLPGCRVLAWDMPGYGNSPMLTVTKAMASDYADALAALLDALRIERVVLVGHSLGALVASAFAASRPQRVQALVLASPAQGYGQAEPAQREQVWRKREAQISAGVEALAESRAAKLLHPGAREEDIATVAAGMRRLTEAGYLAAARMLAYDDIHRWLGDYRDPFEVWCGEQDCITSPEMAYGLALRYGMGWQPLAKAGHACYLDNPQAFNQQLLRVVEGVRHAGAN</sequence>
<keyword evidence="3" id="KW-0031">Aminopeptidase</keyword>
<dbReference type="GO" id="GO:0004177">
    <property type="term" value="F:aminopeptidase activity"/>
    <property type="evidence" value="ECO:0007669"/>
    <property type="project" value="UniProtKB-KW"/>
</dbReference>
<dbReference type="InterPro" id="IPR029058">
    <property type="entry name" value="AB_hydrolase_fold"/>
</dbReference>
<protein>
    <submittedName>
        <fullName evidence="3">Proline iminopeptidase</fullName>
        <ecNumber evidence="3">3.4.11.5</ecNumber>
    </submittedName>
</protein>
<dbReference type="InterPro" id="IPR000639">
    <property type="entry name" value="Epox_hydrolase-like"/>
</dbReference>
<keyword evidence="3" id="KW-0645">Protease</keyword>
<proteinExistence type="predicted"/>
<dbReference type="PANTHER" id="PTHR43798">
    <property type="entry name" value="MONOACYLGLYCEROL LIPASE"/>
    <property type="match status" value="1"/>
</dbReference>
<dbReference type="EC" id="3.4.11.5" evidence="3"/>
<gene>
    <name evidence="3" type="primary">pip</name>
    <name evidence="3" type="ORF">NCTC11967_04408</name>
</gene>
<dbReference type="EMBL" id="UAVL01000021">
    <property type="protein sequence ID" value="SQA65379.1"/>
    <property type="molecule type" value="Genomic_DNA"/>
</dbReference>
<dbReference type="RefSeq" id="WP_038255545.1">
    <property type="nucleotide sequence ID" value="NZ_DAMADI010000004.1"/>
</dbReference>
<dbReference type="Proteomes" id="UP000251313">
    <property type="component" value="Unassembled WGS sequence"/>
</dbReference>
<dbReference type="Gene3D" id="3.40.50.1820">
    <property type="entry name" value="alpha/beta hydrolase"/>
    <property type="match status" value="1"/>
</dbReference>
<accession>A0AB38G127</accession>
<dbReference type="AlphaFoldDB" id="A0AB38G127"/>
<keyword evidence="1 3" id="KW-0378">Hydrolase</keyword>
<dbReference type="PANTHER" id="PTHR43798:SF31">
    <property type="entry name" value="AB HYDROLASE SUPERFAMILY PROTEIN YCLE"/>
    <property type="match status" value="1"/>
</dbReference>
<evidence type="ECO:0000313" key="3">
    <source>
        <dbReference type="EMBL" id="SQA65379.1"/>
    </source>
</evidence>
<comment type="caution">
    <text evidence="3">The sequence shown here is derived from an EMBL/GenBank/DDBJ whole genome shotgun (WGS) entry which is preliminary data.</text>
</comment>
<dbReference type="PRINTS" id="PR00111">
    <property type="entry name" value="ABHYDROLASE"/>
</dbReference>
<dbReference type="InterPro" id="IPR050266">
    <property type="entry name" value="AB_hydrolase_sf"/>
</dbReference>
<dbReference type="Pfam" id="PF00561">
    <property type="entry name" value="Abhydrolase_1"/>
    <property type="match status" value="1"/>
</dbReference>
<reference evidence="3 4" key="1">
    <citation type="submission" date="2018-06" db="EMBL/GenBank/DDBJ databases">
        <authorList>
            <consortium name="Pathogen Informatics"/>
            <person name="Doyle S."/>
        </authorList>
    </citation>
    <scope>NUCLEOTIDE SEQUENCE [LARGE SCALE GENOMIC DNA]</scope>
    <source>
        <strain evidence="3 4">NCTC11967</strain>
    </source>
</reference>